<protein>
    <submittedName>
        <fullName evidence="1">Uncharacterized protein</fullName>
    </submittedName>
</protein>
<sequence>MGWRWSRRLRQRGLLQGNVFHFIWLGKGQEWEAMSVLLQTLIKGTTISSDLRSLSGHKTHFPIPPNVLTLPLPPHPFVFDLL</sequence>
<dbReference type="EMBL" id="OY731402">
    <property type="protein sequence ID" value="CAJ1957643.1"/>
    <property type="molecule type" value="Genomic_DNA"/>
</dbReference>
<evidence type="ECO:0000313" key="2">
    <source>
        <dbReference type="Proteomes" id="UP001189624"/>
    </source>
</evidence>
<dbReference type="AlphaFoldDB" id="A0AA86SGF2"/>
<keyword evidence="2" id="KW-1185">Reference proteome</keyword>
<reference evidence="1" key="1">
    <citation type="submission" date="2023-10" db="EMBL/GenBank/DDBJ databases">
        <authorList>
            <person name="Domelevo Entfellner J.-B."/>
        </authorList>
    </citation>
    <scope>NUCLEOTIDE SEQUENCE</scope>
</reference>
<dbReference type="Gramene" id="rna-AYBTSS11_LOCUS17309">
    <property type="protein sequence ID" value="CAJ1957643.1"/>
    <property type="gene ID" value="gene-AYBTSS11_LOCUS17309"/>
</dbReference>
<proteinExistence type="predicted"/>
<name>A0AA86SGF2_9FABA</name>
<dbReference type="Proteomes" id="UP001189624">
    <property type="component" value="Chromosome 5"/>
</dbReference>
<accession>A0AA86SGF2</accession>
<gene>
    <name evidence="1" type="ORF">AYBTSS11_LOCUS17309</name>
</gene>
<organism evidence="1 2">
    <name type="scientific">Sphenostylis stenocarpa</name>
    <dbReference type="NCBI Taxonomy" id="92480"/>
    <lineage>
        <taxon>Eukaryota</taxon>
        <taxon>Viridiplantae</taxon>
        <taxon>Streptophyta</taxon>
        <taxon>Embryophyta</taxon>
        <taxon>Tracheophyta</taxon>
        <taxon>Spermatophyta</taxon>
        <taxon>Magnoliopsida</taxon>
        <taxon>eudicotyledons</taxon>
        <taxon>Gunneridae</taxon>
        <taxon>Pentapetalae</taxon>
        <taxon>rosids</taxon>
        <taxon>fabids</taxon>
        <taxon>Fabales</taxon>
        <taxon>Fabaceae</taxon>
        <taxon>Papilionoideae</taxon>
        <taxon>50 kb inversion clade</taxon>
        <taxon>NPAAA clade</taxon>
        <taxon>indigoferoid/millettioid clade</taxon>
        <taxon>Phaseoleae</taxon>
        <taxon>Sphenostylis</taxon>
    </lineage>
</organism>
<evidence type="ECO:0000313" key="1">
    <source>
        <dbReference type="EMBL" id="CAJ1957643.1"/>
    </source>
</evidence>